<dbReference type="OrthoDB" id="1362573at2"/>
<keyword evidence="2" id="KW-1185">Reference proteome</keyword>
<evidence type="ECO:0000313" key="2">
    <source>
        <dbReference type="Proteomes" id="UP000319175"/>
    </source>
</evidence>
<reference evidence="1 2" key="1">
    <citation type="submission" date="2019-06" db="EMBL/GenBank/DDBJ databases">
        <title>Flavobacterium sp. MaA-Y11 from geoumgang.</title>
        <authorList>
            <person name="Jeong S."/>
        </authorList>
    </citation>
    <scope>NUCLEOTIDE SEQUENCE [LARGE SCALE GENOMIC DNA]</scope>
    <source>
        <strain evidence="1 2">MaA-Y11</strain>
    </source>
</reference>
<gene>
    <name evidence="1" type="ORF">FJA49_00160</name>
</gene>
<protein>
    <submittedName>
        <fullName evidence="1">Uncharacterized protein</fullName>
    </submittedName>
</protein>
<comment type="caution">
    <text evidence="1">The sequence shown here is derived from an EMBL/GenBank/DDBJ whole genome shotgun (WGS) entry which is preliminary data.</text>
</comment>
<sequence length="107" mass="12656">MSSNGDTLAYNKLWDMYFYSGHSNDFLRIAMVMSNDFGYYQAYCDTYIILKTDVINKANIKSNKIADYYLLKAYELSPEKTNSLMKERFGEDFPKIKADDYWKLIHQ</sequence>
<accession>A0A501QMK5</accession>
<reference evidence="1 2" key="2">
    <citation type="submission" date="2019-06" db="EMBL/GenBank/DDBJ databases">
        <authorList>
            <person name="Seo Y."/>
        </authorList>
    </citation>
    <scope>NUCLEOTIDE SEQUENCE [LARGE SCALE GENOMIC DNA]</scope>
    <source>
        <strain evidence="1 2">MaA-Y11</strain>
    </source>
</reference>
<proteinExistence type="predicted"/>
<evidence type="ECO:0000313" key="1">
    <source>
        <dbReference type="EMBL" id="TPD73742.1"/>
    </source>
</evidence>
<dbReference type="AlphaFoldDB" id="A0A501QMK5"/>
<dbReference type="RefSeq" id="WP_139997604.1">
    <property type="nucleotide sequence ID" value="NZ_VFJE01000044.1"/>
</dbReference>
<dbReference type="EMBL" id="VFJE01000044">
    <property type="protein sequence ID" value="TPD73742.1"/>
    <property type="molecule type" value="Genomic_DNA"/>
</dbReference>
<organism evidence="1 2">
    <name type="scientific">Flavobacterium microcysteis</name>
    <dbReference type="NCBI Taxonomy" id="2596891"/>
    <lineage>
        <taxon>Bacteria</taxon>
        <taxon>Pseudomonadati</taxon>
        <taxon>Bacteroidota</taxon>
        <taxon>Flavobacteriia</taxon>
        <taxon>Flavobacteriales</taxon>
        <taxon>Flavobacteriaceae</taxon>
        <taxon>Flavobacterium</taxon>
    </lineage>
</organism>
<dbReference type="Proteomes" id="UP000319175">
    <property type="component" value="Unassembled WGS sequence"/>
</dbReference>
<name>A0A501QMK5_9FLAO</name>